<evidence type="ECO:0000313" key="1">
    <source>
        <dbReference type="EMBL" id="ESQ43710.1"/>
    </source>
</evidence>
<sequence>HLRLLMAQAIIYSLWRQRNDRIFNNKSVPAEVLFKAIDRRIRDTCLARKDRPSFHDSLALWFRGT</sequence>
<protein>
    <submittedName>
        <fullName evidence="1">Uncharacterized protein</fullName>
    </submittedName>
</protein>
<feature type="non-terminal residue" evidence="1">
    <location>
        <position position="1"/>
    </location>
</feature>
<dbReference type="AlphaFoldDB" id="V4L0C9"/>
<reference evidence="1 2" key="1">
    <citation type="journal article" date="2013" name="Front. Plant Sci.">
        <title>The Reference Genome of the Halophytic Plant Eutrema salsugineum.</title>
        <authorList>
            <person name="Yang R."/>
            <person name="Jarvis D.E."/>
            <person name="Chen H."/>
            <person name="Beilstein M.A."/>
            <person name="Grimwood J."/>
            <person name="Jenkins J."/>
            <person name="Shu S."/>
            <person name="Prochnik S."/>
            <person name="Xin M."/>
            <person name="Ma C."/>
            <person name="Schmutz J."/>
            <person name="Wing R.A."/>
            <person name="Mitchell-Olds T."/>
            <person name="Schumaker K.S."/>
            <person name="Wang X."/>
        </authorList>
    </citation>
    <scope>NUCLEOTIDE SEQUENCE [LARGE SCALE GENOMIC DNA]</scope>
</reference>
<accession>V4L0C9</accession>
<name>V4L0C9_EUTSA</name>
<proteinExistence type="predicted"/>
<dbReference type="Proteomes" id="UP000030689">
    <property type="component" value="Unassembled WGS sequence"/>
</dbReference>
<keyword evidence="2" id="KW-1185">Reference proteome</keyword>
<organism evidence="1 2">
    <name type="scientific">Eutrema salsugineum</name>
    <name type="common">Saltwater cress</name>
    <name type="synonym">Sisymbrium salsugineum</name>
    <dbReference type="NCBI Taxonomy" id="72664"/>
    <lineage>
        <taxon>Eukaryota</taxon>
        <taxon>Viridiplantae</taxon>
        <taxon>Streptophyta</taxon>
        <taxon>Embryophyta</taxon>
        <taxon>Tracheophyta</taxon>
        <taxon>Spermatophyta</taxon>
        <taxon>Magnoliopsida</taxon>
        <taxon>eudicotyledons</taxon>
        <taxon>Gunneridae</taxon>
        <taxon>Pentapetalae</taxon>
        <taxon>rosids</taxon>
        <taxon>malvids</taxon>
        <taxon>Brassicales</taxon>
        <taxon>Brassicaceae</taxon>
        <taxon>Eutremeae</taxon>
        <taxon>Eutrema</taxon>
    </lineage>
</organism>
<dbReference type="EMBL" id="KI517455">
    <property type="protein sequence ID" value="ESQ43710.1"/>
    <property type="molecule type" value="Genomic_DNA"/>
</dbReference>
<gene>
    <name evidence="1" type="ORF">EUTSA_v10006435mg</name>
</gene>
<dbReference type="eggNOG" id="KOG1075">
    <property type="taxonomic scope" value="Eukaryota"/>
</dbReference>
<dbReference type="KEGG" id="eus:EUTSA_v10006435mg"/>
<evidence type="ECO:0000313" key="2">
    <source>
        <dbReference type="Proteomes" id="UP000030689"/>
    </source>
</evidence>
<dbReference type="Gramene" id="ESQ43710">
    <property type="protein sequence ID" value="ESQ43710"/>
    <property type="gene ID" value="EUTSA_v10006435mg"/>
</dbReference>
<dbReference type="OMA" id="WRQRNDR"/>